<keyword evidence="2" id="KW-0288">FMN</keyword>
<comment type="caution">
    <text evidence="4">The sequence shown here is derived from an EMBL/GenBank/DDBJ whole genome shotgun (WGS) entry which is preliminary data.</text>
</comment>
<dbReference type="PANTHER" id="PTHR32332:SF20">
    <property type="entry name" value="2-NITROPROPANE DIOXYGENASE-LIKE PROTEIN"/>
    <property type="match status" value="1"/>
</dbReference>
<proteinExistence type="predicted"/>
<dbReference type="SUPFAM" id="SSF51412">
    <property type="entry name" value="Inosine monophosphate dehydrogenase (IMPDH)"/>
    <property type="match status" value="1"/>
</dbReference>
<dbReference type="GO" id="GO:0018580">
    <property type="term" value="F:nitronate monooxygenase activity"/>
    <property type="evidence" value="ECO:0007669"/>
    <property type="project" value="InterPro"/>
</dbReference>
<sequence length="316" mass="32636">MPIDQANRLCALAGIDIPIIQAPMTYIAGAQLAGAVSNAGALGIIETTSEQGRADVRRVHQLTDRPVGANIALLFNRDPAVIDLLAANNIRFVTTSAGDPMLFTARLHDAGITVFHVVGTLAAARKAVDAGVDGLVVEGVEGGGFKNRFGASTMVLLPLVAAHVDVPIVAAGGICDARSMAAALVLGADGVQMGTRLLASADSPVHGNLKQAVVSADETSTVLLPLDGRRMMRVIRTPAAEKLDASDSFEEGGAALQRVQRLYFDGDMDASVANTGQVAGRIDDLPPAADIIARMWSGCRQVLAATAERLPSSAGS</sequence>
<accession>A0A1A6BJE5</accession>
<evidence type="ECO:0000313" key="4">
    <source>
        <dbReference type="EMBL" id="OBS02472.1"/>
    </source>
</evidence>
<dbReference type="CDD" id="cd04730">
    <property type="entry name" value="NPD_like"/>
    <property type="match status" value="1"/>
</dbReference>
<evidence type="ECO:0000256" key="2">
    <source>
        <dbReference type="ARBA" id="ARBA00022643"/>
    </source>
</evidence>
<dbReference type="Proteomes" id="UP000093757">
    <property type="component" value="Unassembled WGS sequence"/>
</dbReference>
<evidence type="ECO:0000313" key="7">
    <source>
        <dbReference type="Proteomes" id="UP000193928"/>
    </source>
</evidence>
<keyword evidence="4" id="KW-0223">Dioxygenase</keyword>
<organism evidence="4 6">
    <name type="scientific">Mycobacterium gordonae</name>
    <dbReference type="NCBI Taxonomy" id="1778"/>
    <lineage>
        <taxon>Bacteria</taxon>
        <taxon>Bacillati</taxon>
        <taxon>Actinomycetota</taxon>
        <taxon>Actinomycetes</taxon>
        <taxon>Mycobacteriales</taxon>
        <taxon>Mycobacteriaceae</taxon>
        <taxon>Mycobacterium</taxon>
    </lineage>
</organism>
<dbReference type="EMBL" id="LQOY01000038">
    <property type="protein sequence ID" value="ORV93560.1"/>
    <property type="molecule type" value="Genomic_DNA"/>
</dbReference>
<dbReference type="Gene3D" id="3.20.20.70">
    <property type="entry name" value="Aldolase class I"/>
    <property type="match status" value="1"/>
</dbReference>
<evidence type="ECO:0000313" key="6">
    <source>
        <dbReference type="Proteomes" id="UP000093757"/>
    </source>
</evidence>
<dbReference type="OrthoDB" id="9778912at2"/>
<keyword evidence="1" id="KW-0285">Flavoprotein</keyword>
<dbReference type="InterPro" id="IPR013785">
    <property type="entry name" value="Aldolase_TIM"/>
</dbReference>
<evidence type="ECO:0000256" key="1">
    <source>
        <dbReference type="ARBA" id="ARBA00022630"/>
    </source>
</evidence>
<keyword evidence="7" id="KW-1185">Reference proteome</keyword>
<protein>
    <submittedName>
        <fullName evidence="4">2-nitropropane dioxygenase</fullName>
    </submittedName>
</protein>
<dbReference type="PANTHER" id="PTHR32332">
    <property type="entry name" value="2-NITROPROPANE DIOXYGENASE"/>
    <property type="match status" value="1"/>
</dbReference>
<dbReference type="EMBL" id="MAEM01000178">
    <property type="protein sequence ID" value="OBS02472.1"/>
    <property type="molecule type" value="Genomic_DNA"/>
</dbReference>
<evidence type="ECO:0000313" key="5">
    <source>
        <dbReference type="EMBL" id="ORV93560.1"/>
    </source>
</evidence>
<evidence type="ECO:0000256" key="3">
    <source>
        <dbReference type="ARBA" id="ARBA00023002"/>
    </source>
</evidence>
<gene>
    <name evidence="4" type="ORF">A9W98_14715</name>
    <name evidence="5" type="ORF">AWC08_18125</name>
</gene>
<dbReference type="GO" id="GO:0051213">
    <property type="term" value="F:dioxygenase activity"/>
    <property type="evidence" value="ECO:0007669"/>
    <property type="project" value="UniProtKB-KW"/>
</dbReference>
<dbReference type="AlphaFoldDB" id="A0A1A6BJE5"/>
<dbReference type="Proteomes" id="UP000193928">
    <property type="component" value="Unassembled WGS sequence"/>
</dbReference>
<keyword evidence="3" id="KW-0560">Oxidoreductase</keyword>
<dbReference type="RefSeq" id="WP_065133352.1">
    <property type="nucleotide sequence ID" value="NZ_JACKSU010000048.1"/>
</dbReference>
<name>A0A1A6BJE5_MYCGO</name>
<reference evidence="4 6" key="2">
    <citation type="submission" date="2016-06" db="EMBL/GenBank/DDBJ databases">
        <authorList>
            <person name="Kjaerup R.B."/>
            <person name="Dalgaard T.S."/>
            <person name="Juul-Madsen H.R."/>
        </authorList>
    </citation>
    <scope>NUCLEOTIDE SEQUENCE [LARGE SCALE GENOMIC DNA]</scope>
    <source>
        <strain evidence="4 6">1245752.6</strain>
    </source>
</reference>
<reference evidence="5 7" key="1">
    <citation type="submission" date="2016-01" db="EMBL/GenBank/DDBJ databases">
        <title>The new phylogeny of the genus Mycobacterium.</title>
        <authorList>
            <person name="Tarcisio F."/>
            <person name="Conor M."/>
            <person name="Antonella G."/>
            <person name="Elisabetta G."/>
            <person name="Giulia F.S."/>
            <person name="Sara T."/>
            <person name="Anna F."/>
            <person name="Clotilde B."/>
            <person name="Roberto B."/>
            <person name="Veronica D.S."/>
            <person name="Fabio R."/>
            <person name="Monica P."/>
            <person name="Olivier J."/>
            <person name="Enrico T."/>
            <person name="Nicola S."/>
        </authorList>
    </citation>
    <scope>NUCLEOTIDE SEQUENCE [LARGE SCALE GENOMIC DNA]</scope>
    <source>
        <strain evidence="5 7">DSM 44160</strain>
    </source>
</reference>
<dbReference type="InterPro" id="IPR004136">
    <property type="entry name" value="NMO"/>
</dbReference>
<dbReference type="Pfam" id="PF03060">
    <property type="entry name" value="NMO"/>
    <property type="match status" value="2"/>
</dbReference>